<name>A0A2N3QJ15_9BIFI</name>
<evidence type="ECO:0000256" key="1">
    <source>
        <dbReference type="SAM" id="Phobius"/>
    </source>
</evidence>
<keyword evidence="1" id="KW-1133">Transmembrane helix</keyword>
<accession>A0A2N3QJ15</accession>
<dbReference type="EMBL" id="PCGZ01000003">
    <property type="protein sequence ID" value="PKU91422.1"/>
    <property type="molecule type" value="Genomic_DNA"/>
</dbReference>
<sequence>MIQLDKQWNIKLGSWICLGDLVLWALQAIVQIIRNGALAAPVIQAVGFAFFVFGTAFGAFTDKDNRIPVYGVVLSLLLPLPVVAGVIIMGLYLSV</sequence>
<reference evidence="2 3" key="1">
    <citation type="submission" date="2017-10" db="EMBL/GenBank/DDBJ databases">
        <title>Bifidobacterium genomics.</title>
        <authorList>
            <person name="Lugli G.A."/>
            <person name="Milani C."/>
            <person name="Mancabelli L."/>
        </authorList>
    </citation>
    <scope>NUCLEOTIDE SEQUENCE [LARGE SCALE GENOMIC DNA]</scope>
    <source>
        <strain evidence="2 3">1524B</strain>
    </source>
</reference>
<keyword evidence="1" id="KW-0472">Membrane</keyword>
<gene>
    <name evidence="2" type="ORF">CQR46_0509</name>
</gene>
<dbReference type="AlphaFoldDB" id="A0A2N3QJ15"/>
<dbReference type="Proteomes" id="UP000233730">
    <property type="component" value="Unassembled WGS sequence"/>
</dbReference>
<evidence type="ECO:0000313" key="3">
    <source>
        <dbReference type="Proteomes" id="UP000233730"/>
    </source>
</evidence>
<protein>
    <submittedName>
        <fullName evidence="2">Uncharacterized protein</fullName>
    </submittedName>
</protein>
<keyword evidence="1" id="KW-0812">Transmembrane</keyword>
<evidence type="ECO:0000313" key="2">
    <source>
        <dbReference type="EMBL" id="PKU91422.1"/>
    </source>
</evidence>
<feature type="transmembrane region" description="Helical" evidence="1">
    <location>
        <begin position="12"/>
        <end position="33"/>
    </location>
</feature>
<proteinExistence type="predicted"/>
<organism evidence="2 3">
    <name type="scientific">Bifidobacterium pseudolongum subsp. globosum</name>
    <dbReference type="NCBI Taxonomy" id="1690"/>
    <lineage>
        <taxon>Bacteria</taxon>
        <taxon>Bacillati</taxon>
        <taxon>Actinomycetota</taxon>
        <taxon>Actinomycetes</taxon>
        <taxon>Bifidobacteriales</taxon>
        <taxon>Bifidobacteriaceae</taxon>
        <taxon>Bifidobacterium</taxon>
    </lineage>
</organism>
<feature type="transmembrane region" description="Helical" evidence="1">
    <location>
        <begin position="67"/>
        <end position="93"/>
    </location>
</feature>
<feature type="transmembrane region" description="Helical" evidence="1">
    <location>
        <begin position="39"/>
        <end position="60"/>
    </location>
</feature>
<comment type="caution">
    <text evidence="2">The sequence shown here is derived from an EMBL/GenBank/DDBJ whole genome shotgun (WGS) entry which is preliminary data.</text>
</comment>